<evidence type="ECO:0000256" key="1">
    <source>
        <dbReference type="ARBA" id="ARBA00004613"/>
    </source>
</evidence>
<sequence>MANWLNLVKVTHVFLLLFGCATSTFTTEEKQEQLTENYLQLKEVMENLLAKVAQLETKNEELEEKIQQDSKLRQALENKVYELEANVTQLEISTKTLQSLMSSTQKEHRSPTISSFVDSTVSGTEDVAVMPTSCRDLRRLGHALNGLYSVVGATMIETVFCDFAKLPDGAGFQKWIGYSDVKSVPTYFYVQRDYGFSTVGIPIPFHLERLNVGNAMNLTSGIFTAPRTGRYFFSFSGLAYFPASYSYVYLGVGLYMNGDLIGLGWFEQANVDMHQYSPLSLQSTLNLQPGDEVWLQIYGLSSGVHLSDGTGHYTDFTGWMLEEDVSQSLST</sequence>
<evidence type="ECO:0000256" key="2">
    <source>
        <dbReference type="ARBA" id="ARBA00022525"/>
    </source>
</evidence>
<evidence type="ECO:0000313" key="8">
    <source>
        <dbReference type="Proteomes" id="UP000820818"/>
    </source>
</evidence>
<evidence type="ECO:0000256" key="4">
    <source>
        <dbReference type="SAM" id="Coils"/>
    </source>
</evidence>
<feature type="chain" id="PRO_5042070351" evidence="5">
    <location>
        <begin position="27"/>
        <end position="331"/>
    </location>
</feature>
<dbReference type="PANTHER" id="PTHR22923:SF62">
    <property type="entry name" value="CVP18"/>
    <property type="match status" value="1"/>
</dbReference>
<dbReference type="Pfam" id="PF00386">
    <property type="entry name" value="C1q"/>
    <property type="match status" value="1"/>
</dbReference>
<organism evidence="7 8">
    <name type="scientific">Daphnia sinensis</name>
    <dbReference type="NCBI Taxonomy" id="1820382"/>
    <lineage>
        <taxon>Eukaryota</taxon>
        <taxon>Metazoa</taxon>
        <taxon>Ecdysozoa</taxon>
        <taxon>Arthropoda</taxon>
        <taxon>Crustacea</taxon>
        <taxon>Branchiopoda</taxon>
        <taxon>Diplostraca</taxon>
        <taxon>Cladocera</taxon>
        <taxon>Anomopoda</taxon>
        <taxon>Daphniidae</taxon>
        <taxon>Daphnia</taxon>
        <taxon>Daphnia similis group</taxon>
    </lineage>
</organism>
<comment type="subcellular location">
    <subcellularLocation>
        <location evidence="1">Secreted</location>
    </subcellularLocation>
</comment>
<dbReference type="InterPro" id="IPR008983">
    <property type="entry name" value="Tumour_necrosis_fac-like_dom"/>
</dbReference>
<reference evidence="7 8" key="1">
    <citation type="submission" date="2022-05" db="EMBL/GenBank/DDBJ databases">
        <title>A multi-omics perspective on studying reproductive biology in Daphnia sinensis.</title>
        <authorList>
            <person name="Jia J."/>
        </authorList>
    </citation>
    <scope>NUCLEOTIDE SEQUENCE [LARGE SCALE GENOMIC DNA]</scope>
    <source>
        <strain evidence="7 8">WSL</strain>
    </source>
</reference>
<evidence type="ECO:0000256" key="5">
    <source>
        <dbReference type="SAM" id="SignalP"/>
    </source>
</evidence>
<dbReference type="EMBL" id="WJBH02000005">
    <property type="protein sequence ID" value="KAI9559095.1"/>
    <property type="molecule type" value="Genomic_DNA"/>
</dbReference>
<comment type="caution">
    <text evidence="7">The sequence shown here is derived from an EMBL/GenBank/DDBJ whole genome shotgun (WGS) entry which is preliminary data.</text>
</comment>
<feature type="signal peptide" evidence="5">
    <location>
        <begin position="1"/>
        <end position="26"/>
    </location>
</feature>
<keyword evidence="2" id="KW-0964">Secreted</keyword>
<name>A0AAD5PXM5_9CRUS</name>
<keyword evidence="8" id="KW-1185">Reference proteome</keyword>
<dbReference type="InterPro" id="IPR050822">
    <property type="entry name" value="Cerebellin_Synaptic_Org"/>
</dbReference>
<feature type="coiled-coil region" evidence="4">
    <location>
        <begin position="31"/>
        <end position="93"/>
    </location>
</feature>
<evidence type="ECO:0000313" key="7">
    <source>
        <dbReference type="EMBL" id="KAI9559095.1"/>
    </source>
</evidence>
<dbReference type="SMART" id="SM00110">
    <property type="entry name" value="C1Q"/>
    <property type="match status" value="1"/>
</dbReference>
<evidence type="ECO:0000256" key="3">
    <source>
        <dbReference type="ARBA" id="ARBA00022729"/>
    </source>
</evidence>
<protein>
    <submittedName>
        <fullName evidence="7">C1qdc1 protein</fullName>
    </submittedName>
</protein>
<gene>
    <name evidence="7" type="ORF">GHT06_015884</name>
</gene>
<dbReference type="PANTHER" id="PTHR22923">
    <property type="entry name" value="CEREBELLIN-RELATED"/>
    <property type="match status" value="1"/>
</dbReference>
<accession>A0AAD5PXM5</accession>
<dbReference type="PROSITE" id="PS50871">
    <property type="entry name" value="C1Q"/>
    <property type="match status" value="1"/>
</dbReference>
<proteinExistence type="predicted"/>
<dbReference type="AlphaFoldDB" id="A0AAD5PXM5"/>
<dbReference type="InterPro" id="IPR001073">
    <property type="entry name" value="C1q_dom"/>
</dbReference>
<dbReference type="SUPFAM" id="SSF49842">
    <property type="entry name" value="TNF-like"/>
    <property type="match status" value="1"/>
</dbReference>
<evidence type="ECO:0000259" key="6">
    <source>
        <dbReference type="PROSITE" id="PS50871"/>
    </source>
</evidence>
<dbReference type="GO" id="GO:0005615">
    <property type="term" value="C:extracellular space"/>
    <property type="evidence" value="ECO:0007669"/>
    <property type="project" value="TreeGrafter"/>
</dbReference>
<dbReference type="Gene3D" id="2.60.120.40">
    <property type="match status" value="1"/>
</dbReference>
<feature type="domain" description="C1q" evidence="6">
    <location>
        <begin position="181"/>
        <end position="327"/>
    </location>
</feature>
<keyword evidence="3 5" id="KW-0732">Signal</keyword>
<dbReference type="Proteomes" id="UP000820818">
    <property type="component" value="Linkage Group LG5"/>
</dbReference>
<keyword evidence="4" id="KW-0175">Coiled coil</keyword>